<dbReference type="InterPro" id="IPR008916">
    <property type="entry name" value="Retrov_capsid_C"/>
</dbReference>
<accession>A0A8B9G903</accession>
<keyword evidence="12" id="KW-1185">Reference proteome</keyword>
<dbReference type="GO" id="GO:0003676">
    <property type="term" value="F:nucleic acid binding"/>
    <property type="evidence" value="ECO:0007669"/>
    <property type="project" value="InterPro"/>
</dbReference>
<keyword evidence="2" id="KW-1187">Viral budding via the host ESCRT complexes</keyword>
<evidence type="ECO:0000256" key="2">
    <source>
        <dbReference type="ARBA" id="ARBA00022462"/>
    </source>
</evidence>
<dbReference type="InterPro" id="IPR001878">
    <property type="entry name" value="Znf_CCHC"/>
</dbReference>
<dbReference type="Pfam" id="PF00607">
    <property type="entry name" value="Gag_p24"/>
    <property type="match status" value="1"/>
</dbReference>
<dbReference type="SUPFAM" id="SSF47353">
    <property type="entry name" value="Retrovirus capsid dimerization domain-like"/>
    <property type="match status" value="1"/>
</dbReference>
<name>A0A8B9G903_9PSIT</name>
<keyword evidence="3" id="KW-0945">Host-virus interaction</keyword>
<reference evidence="11" key="1">
    <citation type="submission" date="2025-08" db="UniProtKB">
        <authorList>
            <consortium name="Ensembl"/>
        </authorList>
    </citation>
    <scope>IDENTIFICATION</scope>
</reference>
<evidence type="ECO:0000256" key="5">
    <source>
        <dbReference type="ARBA" id="ARBA00022723"/>
    </source>
</evidence>
<dbReference type="InterPro" id="IPR045345">
    <property type="entry name" value="Gag_p24_C"/>
</dbReference>
<dbReference type="Ensembl" id="ENSACOT00000022194.1">
    <property type="protein sequence ID" value="ENSACOP00000021432.1"/>
    <property type="gene ID" value="ENSACOG00000014682.1"/>
</dbReference>
<evidence type="ECO:0000256" key="4">
    <source>
        <dbReference type="ARBA" id="ARBA00022637"/>
    </source>
</evidence>
<dbReference type="InterPro" id="IPR008919">
    <property type="entry name" value="Retrov_capsid_N"/>
</dbReference>
<keyword evidence="6 8" id="KW-0863">Zinc-finger</keyword>
<dbReference type="SUPFAM" id="SSF57756">
    <property type="entry name" value="Retrovirus zinc finger-like domains"/>
    <property type="match status" value="1"/>
</dbReference>
<evidence type="ECO:0000259" key="10">
    <source>
        <dbReference type="PROSITE" id="PS50158"/>
    </source>
</evidence>
<dbReference type="AlphaFoldDB" id="A0A8B9G903"/>
<evidence type="ECO:0000256" key="7">
    <source>
        <dbReference type="ARBA" id="ARBA00022833"/>
    </source>
</evidence>
<dbReference type="GO" id="GO:0039702">
    <property type="term" value="P:viral budding via host ESCRT complex"/>
    <property type="evidence" value="ECO:0007669"/>
    <property type="project" value="UniProtKB-KW"/>
</dbReference>
<feature type="region of interest" description="Disordered" evidence="9">
    <location>
        <begin position="111"/>
        <end position="141"/>
    </location>
</feature>
<protein>
    <recommendedName>
        <fullName evidence="1">Gag polyprotein</fullName>
    </recommendedName>
</protein>
<dbReference type="SUPFAM" id="SSF47943">
    <property type="entry name" value="Retrovirus capsid protein, N-terminal core domain"/>
    <property type="match status" value="1"/>
</dbReference>
<feature type="domain" description="CCHC-type" evidence="10">
    <location>
        <begin position="673"/>
        <end position="688"/>
    </location>
</feature>
<dbReference type="Gene3D" id="4.10.60.10">
    <property type="entry name" value="Zinc finger, CCHC-type"/>
    <property type="match status" value="1"/>
</dbReference>
<keyword evidence="4" id="KW-1188">Viral release from host cell</keyword>
<keyword evidence="4" id="KW-1198">Viral budding</keyword>
<dbReference type="PROSITE" id="PS50158">
    <property type="entry name" value="ZF_CCHC"/>
    <property type="match status" value="2"/>
</dbReference>
<proteinExistence type="predicted"/>
<evidence type="ECO:0000256" key="6">
    <source>
        <dbReference type="ARBA" id="ARBA00022771"/>
    </source>
</evidence>
<evidence type="ECO:0000256" key="1">
    <source>
        <dbReference type="ARBA" id="ARBA00019628"/>
    </source>
</evidence>
<dbReference type="GO" id="GO:0008270">
    <property type="term" value="F:zinc ion binding"/>
    <property type="evidence" value="ECO:0007669"/>
    <property type="project" value="UniProtKB-KW"/>
</dbReference>
<dbReference type="PANTHER" id="PTHR40389">
    <property type="entry name" value="ENDOGENOUS RETROVIRUS GROUP K MEMBER 24 GAG POLYPROTEIN-RELATED"/>
    <property type="match status" value="1"/>
</dbReference>
<dbReference type="Pfam" id="PF19317">
    <property type="entry name" value="Gag_p24_C"/>
    <property type="match status" value="1"/>
</dbReference>
<dbReference type="Gene3D" id="1.10.375.10">
    <property type="entry name" value="Human Immunodeficiency Virus Type 1 Capsid Protein"/>
    <property type="match status" value="1"/>
</dbReference>
<keyword evidence="5" id="KW-0479">Metal-binding</keyword>
<reference evidence="11" key="2">
    <citation type="submission" date="2025-09" db="UniProtKB">
        <authorList>
            <consortium name="Ensembl"/>
        </authorList>
    </citation>
    <scope>IDENTIFICATION</scope>
</reference>
<keyword evidence="7" id="KW-0862">Zinc</keyword>
<dbReference type="PANTHER" id="PTHR40389:SF4">
    <property type="match status" value="1"/>
</dbReference>
<evidence type="ECO:0000313" key="12">
    <source>
        <dbReference type="Proteomes" id="UP000694522"/>
    </source>
</evidence>
<dbReference type="Proteomes" id="UP000694522">
    <property type="component" value="Unplaced"/>
</dbReference>
<evidence type="ECO:0000256" key="9">
    <source>
        <dbReference type="SAM" id="MobiDB-lite"/>
    </source>
</evidence>
<organism evidence="11 12">
    <name type="scientific">Amazona collaria</name>
    <name type="common">yellow-billed parrot</name>
    <dbReference type="NCBI Taxonomy" id="241587"/>
    <lineage>
        <taxon>Eukaryota</taxon>
        <taxon>Metazoa</taxon>
        <taxon>Chordata</taxon>
        <taxon>Craniata</taxon>
        <taxon>Vertebrata</taxon>
        <taxon>Euteleostomi</taxon>
        <taxon>Archelosauria</taxon>
        <taxon>Archosauria</taxon>
        <taxon>Dinosauria</taxon>
        <taxon>Saurischia</taxon>
        <taxon>Theropoda</taxon>
        <taxon>Coelurosauria</taxon>
        <taxon>Aves</taxon>
        <taxon>Neognathae</taxon>
        <taxon>Neoaves</taxon>
        <taxon>Telluraves</taxon>
        <taxon>Australaves</taxon>
        <taxon>Psittaciformes</taxon>
        <taxon>Psittacidae</taxon>
        <taxon>Amazona</taxon>
    </lineage>
</organism>
<feature type="region of interest" description="Disordered" evidence="9">
    <location>
        <begin position="162"/>
        <end position="183"/>
    </location>
</feature>
<feature type="region of interest" description="Disordered" evidence="9">
    <location>
        <begin position="701"/>
        <end position="751"/>
    </location>
</feature>
<dbReference type="InterPro" id="IPR036875">
    <property type="entry name" value="Znf_CCHC_sf"/>
</dbReference>
<feature type="domain" description="CCHC-type" evidence="10">
    <location>
        <begin position="650"/>
        <end position="665"/>
    </location>
</feature>
<dbReference type="Gene3D" id="1.10.1200.30">
    <property type="match status" value="1"/>
</dbReference>
<dbReference type="SMART" id="SM00343">
    <property type="entry name" value="ZnF_C2HC"/>
    <property type="match status" value="2"/>
</dbReference>
<dbReference type="Pfam" id="PF00098">
    <property type="entry name" value="zf-CCHC"/>
    <property type="match status" value="1"/>
</dbReference>
<evidence type="ECO:0000256" key="8">
    <source>
        <dbReference type="PROSITE-ProRule" id="PRU00047"/>
    </source>
</evidence>
<sequence length="751" mass="84591">MGSAVSAIEKATIEGLLSVAKKTEFNLPRQDLIDFLYWCRQHDLITSTGQLFSKNGRENIDRELWEGVQNGSKEARKHAVTLKIIKLMIDKVHADAKVAAAFHKALNKGQEEALKRESSFEEVSDSDSKETGITSPPPSYYPEIQVMPIEKGRFDDLIPPWEPQDNEEKVSLTIPSAPPINDGDMTERGHLRQSMIDLSQDMGQAKNALSEQKDLMLKLLTEMRRLDNDSHSGRRKELYDKAQQAITGGMQNVEKILQEEELSKRGGREGIIRDMIQGRISVKQGAENIKTLCDPSEWLTVEAIKRITQRRERFLQEMTMDVDDDDLGQAMFEDERKKGYVDGTNGGTKRKGKDLHLYRKQEDPVDPTFHPGKRWSGVVTKLNLTAPMEIEGLVAAPVQVTAEGPRWVPLDWQQIQKLQKNVMAYGTSNATVRKQITMFIKYQDLIPSDIRLIMEALLGPTAYMLFLTKWQEQTELAILKNLDLPPEDPLRYYPAPALLGEERWRDPQRQAAMPARVLAQAKVAALEAFHSLPQMGKVNPPYLKIRQGESESFLSFVDKVREAIDNTPDLSDNIKDTLVKEVAIQNANITCRKLMRTLPQGATLTQMIELCARAQWEDEKQKANIHAAALAVALKQTMGTGRGDKGPKGCYSCGQLGHFKRDCPKNRVAIIECMRCGKKGHHANNCRSKYHINGMFLRQSGNMKSRGMGAAPKYPSANLPGPRNPRVMAASTSSSLPQEEVQESIWPWEEQ</sequence>
<evidence type="ECO:0000313" key="11">
    <source>
        <dbReference type="Ensembl" id="ENSACOP00000021432.1"/>
    </source>
</evidence>
<evidence type="ECO:0000256" key="3">
    <source>
        <dbReference type="ARBA" id="ARBA00022581"/>
    </source>
</evidence>
<dbReference type="InterPro" id="IPR050195">
    <property type="entry name" value="Primate_lentivir_Gag_pol-like"/>
</dbReference>